<dbReference type="InterPro" id="IPR033122">
    <property type="entry name" value="LETM1-like_RBD"/>
</dbReference>
<reference evidence="10 11" key="1">
    <citation type="submission" date="2019-01" db="EMBL/GenBank/DDBJ databases">
        <authorList>
            <person name="Sayadi A."/>
        </authorList>
    </citation>
    <scope>NUCLEOTIDE SEQUENCE [LARGE SCALE GENOMIC DNA]</scope>
</reference>
<dbReference type="Proteomes" id="UP000410492">
    <property type="component" value="Unassembled WGS sequence"/>
</dbReference>
<comment type="subcellular location">
    <subcellularLocation>
        <location evidence="1">Mitochondrion inner membrane</location>
        <topology evidence="1">Single-pass membrane protein</topology>
    </subcellularLocation>
</comment>
<evidence type="ECO:0000256" key="7">
    <source>
        <dbReference type="PROSITE-ProRule" id="PRU01094"/>
    </source>
</evidence>
<evidence type="ECO:0000256" key="8">
    <source>
        <dbReference type="SAM" id="Phobius"/>
    </source>
</evidence>
<dbReference type="InterPro" id="IPR044202">
    <property type="entry name" value="LETM1/MDM38-like"/>
</dbReference>
<feature type="transmembrane region" description="Helical" evidence="8">
    <location>
        <begin position="133"/>
        <end position="153"/>
    </location>
</feature>
<evidence type="ECO:0000313" key="10">
    <source>
        <dbReference type="EMBL" id="VEN58480.1"/>
    </source>
</evidence>
<organism evidence="10 11">
    <name type="scientific">Callosobruchus maculatus</name>
    <name type="common">Southern cowpea weevil</name>
    <name type="synonym">Pulse bruchid</name>
    <dbReference type="NCBI Taxonomy" id="64391"/>
    <lineage>
        <taxon>Eukaryota</taxon>
        <taxon>Metazoa</taxon>
        <taxon>Ecdysozoa</taxon>
        <taxon>Arthropoda</taxon>
        <taxon>Hexapoda</taxon>
        <taxon>Insecta</taxon>
        <taxon>Pterygota</taxon>
        <taxon>Neoptera</taxon>
        <taxon>Endopterygota</taxon>
        <taxon>Coleoptera</taxon>
        <taxon>Polyphaga</taxon>
        <taxon>Cucujiformia</taxon>
        <taxon>Chrysomeloidea</taxon>
        <taxon>Chrysomelidae</taxon>
        <taxon>Bruchinae</taxon>
        <taxon>Bruchini</taxon>
        <taxon>Callosobruchus</taxon>
    </lineage>
</organism>
<proteinExistence type="predicted"/>
<dbReference type="EMBL" id="CAACVG010011619">
    <property type="protein sequence ID" value="VEN58480.1"/>
    <property type="molecule type" value="Genomic_DNA"/>
</dbReference>
<dbReference type="PANTHER" id="PTHR14009">
    <property type="entry name" value="LEUCINE ZIPPER-EF-HAND CONTAINING TRANSMEMBRANE PROTEIN"/>
    <property type="match status" value="1"/>
</dbReference>
<name>A0A653DE58_CALMS</name>
<dbReference type="Pfam" id="PF07766">
    <property type="entry name" value="LETM1_RBD"/>
    <property type="match status" value="1"/>
</dbReference>
<feature type="domain" description="Letm1 RBD" evidence="9">
    <location>
        <begin position="174"/>
        <end position="356"/>
    </location>
</feature>
<keyword evidence="5 7" id="KW-0496">Mitochondrion</keyword>
<sequence>MSLPRTLLVSRMHVSRIMGAPVVNNYSLPLQVRQSHRKSIYKTEAKKIRVYAVNRYWEYLKNYDKVLEKRFPEAMKVYRVFVDGVKEFMKDTKEYFRVVVILNKSNFDFSKLLRREIELYHQMPKDMRKVAPILLFSSLPFAFYVLLPLVYMFPRQLLSSHFWSLQQKSEYGTLYLRNRLVHNKPVFRHLQSQLNYLKCHPLYNDWGNILGKLGSGSNPCVKEVIKCKPLFIGEPYHLLYLSRNHVIHLLKMHEQHIGWFRRSRLAERAFLLKEMDNAIVREGGVHNMSTEALKKCCYIRGLNPTNLSNEEMVNWLTNWIELSSQVDKNSYSLLLHAPVLLSYNTPSNWVLIYPKK</sequence>
<dbReference type="OrthoDB" id="73691at2759"/>
<evidence type="ECO:0000259" key="9">
    <source>
        <dbReference type="PROSITE" id="PS51758"/>
    </source>
</evidence>
<dbReference type="GO" id="GO:0030003">
    <property type="term" value="P:intracellular monoatomic cation homeostasis"/>
    <property type="evidence" value="ECO:0007669"/>
    <property type="project" value="TreeGrafter"/>
</dbReference>
<evidence type="ECO:0000256" key="6">
    <source>
        <dbReference type="ARBA" id="ARBA00023136"/>
    </source>
</evidence>
<keyword evidence="3" id="KW-0999">Mitochondrion inner membrane</keyword>
<protein>
    <recommendedName>
        <fullName evidence="9">Letm1 RBD domain-containing protein</fullName>
    </recommendedName>
</protein>
<evidence type="ECO:0000313" key="11">
    <source>
        <dbReference type="Proteomes" id="UP000410492"/>
    </source>
</evidence>
<evidence type="ECO:0000256" key="2">
    <source>
        <dbReference type="ARBA" id="ARBA00022692"/>
    </source>
</evidence>
<dbReference type="GO" id="GO:0043022">
    <property type="term" value="F:ribosome binding"/>
    <property type="evidence" value="ECO:0007669"/>
    <property type="project" value="InterPro"/>
</dbReference>
<keyword evidence="11" id="KW-1185">Reference proteome</keyword>
<gene>
    <name evidence="10" type="ORF">CALMAC_LOCUS16838</name>
</gene>
<evidence type="ECO:0000256" key="3">
    <source>
        <dbReference type="ARBA" id="ARBA00022792"/>
    </source>
</evidence>
<evidence type="ECO:0000256" key="5">
    <source>
        <dbReference type="ARBA" id="ARBA00023128"/>
    </source>
</evidence>
<evidence type="ECO:0000256" key="1">
    <source>
        <dbReference type="ARBA" id="ARBA00004434"/>
    </source>
</evidence>
<dbReference type="PANTHER" id="PTHR14009:SF13">
    <property type="entry name" value="LETM1 DOMAIN-CONTAINING PROTEIN 1"/>
    <property type="match status" value="1"/>
</dbReference>
<evidence type="ECO:0000256" key="4">
    <source>
        <dbReference type="ARBA" id="ARBA00022989"/>
    </source>
</evidence>
<dbReference type="AlphaFoldDB" id="A0A653DE58"/>
<keyword evidence="4 8" id="KW-1133">Transmembrane helix</keyword>
<dbReference type="GO" id="GO:0005743">
    <property type="term" value="C:mitochondrial inner membrane"/>
    <property type="evidence" value="ECO:0007669"/>
    <property type="project" value="UniProtKB-SubCell"/>
</dbReference>
<accession>A0A653DE58</accession>
<dbReference type="PROSITE" id="PS51758">
    <property type="entry name" value="LETM1_RBD"/>
    <property type="match status" value="1"/>
</dbReference>
<keyword evidence="2 8" id="KW-0812">Transmembrane</keyword>
<keyword evidence="6 8" id="KW-0472">Membrane</keyword>